<dbReference type="InterPro" id="IPR046757">
    <property type="entry name" value="YL1_N"/>
</dbReference>
<dbReference type="SMART" id="SM00993">
    <property type="entry name" value="YL1_C"/>
    <property type="match status" value="1"/>
</dbReference>
<feature type="compositionally biased region" description="Basic and acidic residues" evidence="2">
    <location>
        <begin position="89"/>
        <end position="99"/>
    </location>
</feature>
<proteinExistence type="inferred from homology"/>
<dbReference type="EMBL" id="DF849967">
    <property type="protein sequence ID" value="GAT60894.1"/>
    <property type="molecule type" value="Genomic_DNA"/>
</dbReference>
<comment type="similarity">
    <text evidence="1">Belongs to the VPS72/YL1 family.</text>
</comment>
<dbReference type="Pfam" id="PF08265">
    <property type="entry name" value="YL1_C"/>
    <property type="match status" value="1"/>
</dbReference>
<sequence length="397" mass="45002">MSDAPAPDELLATRRSRRSTAGNRMQAAMAEMAMEDMKDEEDEDFANDKEEEDVFDDDFASTASEADEPAQAEAAAQEEEKRARKATRARWERAADAAHARNKVTFQAEAEPAAPEDPASPLRTRSGRRRVTITEPTKPAVEGRSRQSKRKQTVLSRTKSESLFRSEQLKKATQKKRIRPEQRIRTQAELIAQALDAEEGNIVEHRDYLKQEEEKRQRARVVRQSIEGPLVRWISRAEEVQTAVPAQHNPYAALVPHRLAPMPPVQRVEKTTRNYVVHEETQSRDSSPSPPPQSSGRSRKQQTTDRETKPSWGSTMTAMFGSHVNWEEVKVYSGQDRPLARPVPICPMTGSPARYREPQSGVPFANAGAYQTLKQVLNHEYVWSVELGAYVRHEQRE</sequence>
<feature type="compositionally biased region" description="Low complexity" evidence="2">
    <location>
        <begin position="108"/>
        <end position="119"/>
    </location>
</feature>
<dbReference type="Proteomes" id="UP000815677">
    <property type="component" value="Unassembled WGS sequence"/>
</dbReference>
<reference evidence="4" key="1">
    <citation type="submission" date="2014-09" db="EMBL/GenBank/DDBJ databases">
        <title>Genome sequence of the luminous mushroom Mycena chlorophos for searching fungal bioluminescence genes.</title>
        <authorList>
            <person name="Tanaka Y."/>
            <person name="Kasuga D."/>
            <person name="Oba Y."/>
            <person name="Hase S."/>
            <person name="Sato K."/>
            <person name="Oba Y."/>
            <person name="Sakakibara Y."/>
        </authorList>
    </citation>
    <scope>NUCLEOTIDE SEQUENCE</scope>
</reference>
<gene>
    <name evidence="4" type="ORF">MCHLO_16986</name>
</gene>
<dbReference type="PANTHER" id="PTHR13275:SF4">
    <property type="entry name" value="VACUOLAR PROTEIN SORTING-ASSOCIATED PROTEIN 72 HOMOLOG"/>
    <property type="match status" value="1"/>
</dbReference>
<evidence type="ECO:0000313" key="5">
    <source>
        <dbReference type="Proteomes" id="UP000815677"/>
    </source>
</evidence>
<evidence type="ECO:0000256" key="2">
    <source>
        <dbReference type="SAM" id="MobiDB-lite"/>
    </source>
</evidence>
<keyword evidence="5" id="KW-1185">Reference proteome</keyword>
<evidence type="ECO:0000259" key="3">
    <source>
        <dbReference type="SMART" id="SM00993"/>
    </source>
</evidence>
<protein>
    <recommendedName>
        <fullName evidence="3">Vps72/YL1 C-terminal domain-containing protein</fullName>
    </recommendedName>
</protein>
<organism evidence="4 5">
    <name type="scientific">Mycena chlorophos</name>
    <name type="common">Agaric fungus</name>
    <name type="synonym">Agaricus chlorophos</name>
    <dbReference type="NCBI Taxonomy" id="658473"/>
    <lineage>
        <taxon>Eukaryota</taxon>
        <taxon>Fungi</taxon>
        <taxon>Dikarya</taxon>
        <taxon>Basidiomycota</taxon>
        <taxon>Agaricomycotina</taxon>
        <taxon>Agaricomycetes</taxon>
        <taxon>Agaricomycetidae</taxon>
        <taxon>Agaricales</taxon>
        <taxon>Marasmiineae</taxon>
        <taxon>Mycenaceae</taxon>
        <taxon>Mycena</taxon>
    </lineage>
</organism>
<dbReference type="InterPro" id="IPR013272">
    <property type="entry name" value="Vps72/YL1_C"/>
</dbReference>
<feature type="region of interest" description="Disordered" evidence="2">
    <location>
        <begin position="278"/>
        <end position="316"/>
    </location>
</feature>
<feature type="region of interest" description="Disordered" evidence="2">
    <location>
        <begin position="1"/>
        <end position="181"/>
    </location>
</feature>
<name>A0ABQ0MCU7_MYCCL</name>
<accession>A0ABQ0MCU7</accession>
<dbReference type="Pfam" id="PF05764">
    <property type="entry name" value="YL1"/>
    <property type="match status" value="1"/>
</dbReference>
<evidence type="ECO:0000313" key="4">
    <source>
        <dbReference type="EMBL" id="GAT60894.1"/>
    </source>
</evidence>
<feature type="domain" description="Vps72/YL1 C-terminal" evidence="3">
    <location>
        <begin position="344"/>
        <end position="373"/>
    </location>
</feature>
<dbReference type="PANTHER" id="PTHR13275">
    <property type="entry name" value="YL-1 PROTEIN TRANSCRIPTION FACTOR-LIKE 1"/>
    <property type="match status" value="1"/>
</dbReference>
<feature type="compositionally biased region" description="Acidic residues" evidence="2">
    <location>
        <begin position="33"/>
        <end position="70"/>
    </location>
</feature>
<evidence type="ECO:0000256" key="1">
    <source>
        <dbReference type="ARBA" id="ARBA00006832"/>
    </source>
</evidence>
<feature type="compositionally biased region" description="Basic and acidic residues" evidence="2">
    <location>
        <begin position="158"/>
        <end position="170"/>
    </location>
</feature>